<sequence>MRWVYLAGLLTILGIFVSDVWFTIDYRLGSNISLVLAAAFVTAFTLLYGVRSLWRSNRIGKIFFTKSVVLAAVLWQIVLASWWDTDYPWRQQIRYVIYTLGAIVYIPMMVSLWREQQRDRRR</sequence>
<evidence type="ECO:0008006" key="4">
    <source>
        <dbReference type="Google" id="ProtNLM"/>
    </source>
</evidence>
<feature type="transmembrane region" description="Helical" evidence="1">
    <location>
        <begin position="95"/>
        <end position="113"/>
    </location>
</feature>
<protein>
    <recommendedName>
        <fullName evidence="4">Holin</fullName>
    </recommendedName>
</protein>
<keyword evidence="1" id="KW-0812">Transmembrane</keyword>
<dbReference type="Pfam" id="PF23778">
    <property type="entry name" value="Phage_holin_2"/>
    <property type="match status" value="1"/>
</dbReference>
<comment type="caution">
    <text evidence="2">The sequence shown here is derived from an EMBL/GenBank/DDBJ whole genome shotgun (WGS) entry which is preliminary data.</text>
</comment>
<dbReference type="AlphaFoldDB" id="A0A1A2UW83"/>
<accession>A0A1A2UW83</accession>
<dbReference type="Proteomes" id="UP000093779">
    <property type="component" value="Unassembled WGS sequence"/>
</dbReference>
<evidence type="ECO:0000313" key="3">
    <source>
        <dbReference type="Proteomes" id="UP000093779"/>
    </source>
</evidence>
<reference evidence="2 3" key="1">
    <citation type="submission" date="2016-06" db="EMBL/GenBank/DDBJ databases">
        <authorList>
            <person name="Kjaerup R.B."/>
            <person name="Dalgaard T.S."/>
            <person name="Juul-Madsen H.R."/>
        </authorList>
    </citation>
    <scope>NUCLEOTIDE SEQUENCE [LARGE SCALE GENOMIC DNA]</scope>
    <source>
        <strain evidence="2 3">ACS1953</strain>
    </source>
</reference>
<name>A0A1A2UW83_9MYCO</name>
<proteinExistence type="predicted"/>
<evidence type="ECO:0000313" key="2">
    <source>
        <dbReference type="EMBL" id="OBF23088.1"/>
    </source>
</evidence>
<dbReference type="RefSeq" id="WP_064896064.1">
    <property type="nucleotide sequence ID" value="NZ_LZHX01000041.1"/>
</dbReference>
<feature type="transmembrane region" description="Helical" evidence="1">
    <location>
        <begin position="32"/>
        <end position="50"/>
    </location>
</feature>
<organism evidence="2 3">
    <name type="scientific">Mycolicibacterium conceptionense</name>
    <dbReference type="NCBI Taxonomy" id="451644"/>
    <lineage>
        <taxon>Bacteria</taxon>
        <taxon>Bacillati</taxon>
        <taxon>Actinomycetota</taxon>
        <taxon>Actinomycetes</taxon>
        <taxon>Mycobacteriales</taxon>
        <taxon>Mycobacteriaceae</taxon>
        <taxon>Mycolicibacterium</taxon>
    </lineage>
</organism>
<dbReference type="InterPro" id="IPR056964">
    <property type="entry name" value="Phage_holin"/>
</dbReference>
<evidence type="ECO:0000256" key="1">
    <source>
        <dbReference type="SAM" id="Phobius"/>
    </source>
</evidence>
<feature type="transmembrane region" description="Helical" evidence="1">
    <location>
        <begin position="62"/>
        <end position="83"/>
    </location>
</feature>
<keyword evidence="1" id="KW-0472">Membrane</keyword>
<keyword evidence="1" id="KW-1133">Transmembrane helix</keyword>
<gene>
    <name evidence="2" type="ORF">A5726_12285</name>
</gene>
<dbReference type="EMBL" id="LZHX01000041">
    <property type="protein sequence ID" value="OBF23088.1"/>
    <property type="molecule type" value="Genomic_DNA"/>
</dbReference>